<dbReference type="KEGG" id="bpl:BURPS1106A_0948"/>
<organism evidence="2 3">
    <name type="scientific">Burkholderia pseudomallei (strain 1106a)</name>
    <dbReference type="NCBI Taxonomy" id="357348"/>
    <lineage>
        <taxon>Bacteria</taxon>
        <taxon>Pseudomonadati</taxon>
        <taxon>Pseudomonadota</taxon>
        <taxon>Betaproteobacteria</taxon>
        <taxon>Burkholderiales</taxon>
        <taxon>Burkholderiaceae</taxon>
        <taxon>Burkholderia</taxon>
        <taxon>pseudomallei group</taxon>
    </lineage>
</organism>
<name>A3NSA8_BURP0</name>
<accession>A3NSA8</accession>
<evidence type="ECO:0000313" key="2">
    <source>
        <dbReference type="EMBL" id="ABN91211.1"/>
    </source>
</evidence>
<feature type="region of interest" description="Disordered" evidence="1">
    <location>
        <begin position="1"/>
        <end position="20"/>
    </location>
</feature>
<protein>
    <submittedName>
        <fullName evidence="2">Uncharacterized protein</fullName>
    </submittedName>
</protein>
<reference evidence="2 3" key="1">
    <citation type="submission" date="2007-02" db="EMBL/GenBank/DDBJ databases">
        <authorList>
            <person name="DeShazer D."/>
            <person name="Woods D.E."/>
            <person name="Nierman W.C."/>
        </authorList>
    </citation>
    <scope>NUCLEOTIDE SEQUENCE [LARGE SCALE GENOMIC DNA]</scope>
    <source>
        <strain evidence="2 3">1106a</strain>
    </source>
</reference>
<sequence>MPTRRIDGRHGSPPVELDAFAHGRIAPASGRGYVDARRRDIAPAAPW</sequence>
<dbReference type="HOGENOM" id="CLU_3165556_0_0_4"/>
<evidence type="ECO:0000313" key="3">
    <source>
        <dbReference type="Proteomes" id="UP000006738"/>
    </source>
</evidence>
<dbReference type="EMBL" id="CP000572">
    <property type="protein sequence ID" value="ABN91211.1"/>
    <property type="molecule type" value="Genomic_DNA"/>
</dbReference>
<dbReference type="Proteomes" id="UP000006738">
    <property type="component" value="Chromosome I"/>
</dbReference>
<feature type="compositionally biased region" description="Basic and acidic residues" evidence="1">
    <location>
        <begin position="1"/>
        <end position="10"/>
    </location>
</feature>
<evidence type="ECO:0000256" key="1">
    <source>
        <dbReference type="SAM" id="MobiDB-lite"/>
    </source>
</evidence>
<gene>
    <name evidence="2" type="ordered locus">BURPS1106A_0948</name>
</gene>
<proteinExistence type="predicted"/>
<dbReference type="AlphaFoldDB" id="A3NSA8"/>